<gene>
    <name evidence="3" type="ORF">TT172_LOCUS1898</name>
</gene>
<dbReference type="Pfam" id="PF11915">
    <property type="entry name" value="DUF3433"/>
    <property type="match status" value="1"/>
</dbReference>
<feature type="transmembrane region" description="Helical" evidence="2">
    <location>
        <begin position="647"/>
        <end position="671"/>
    </location>
</feature>
<keyword evidence="2" id="KW-1133">Transmembrane helix</keyword>
<dbReference type="Proteomes" id="UP000289323">
    <property type="component" value="Unassembled WGS sequence"/>
</dbReference>
<feature type="transmembrane region" description="Helical" evidence="2">
    <location>
        <begin position="448"/>
        <end position="470"/>
    </location>
</feature>
<feature type="compositionally biased region" description="Polar residues" evidence="1">
    <location>
        <begin position="172"/>
        <end position="184"/>
    </location>
</feature>
<feature type="compositionally biased region" description="Pro residues" evidence="1">
    <location>
        <begin position="59"/>
        <end position="68"/>
    </location>
</feature>
<name>A0A446BAC9_9PEZI</name>
<evidence type="ECO:0000256" key="2">
    <source>
        <dbReference type="SAM" id="Phobius"/>
    </source>
</evidence>
<organism evidence="3 4">
    <name type="scientific">Thermothielavioides terrestris</name>
    <dbReference type="NCBI Taxonomy" id="2587410"/>
    <lineage>
        <taxon>Eukaryota</taxon>
        <taxon>Fungi</taxon>
        <taxon>Dikarya</taxon>
        <taxon>Ascomycota</taxon>
        <taxon>Pezizomycotina</taxon>
        <taxon>Sordariomycetes</taxon>
        <taxon>Sordariomycetidae</taxon>
        <taxon>Sordariales</taxon>
        <taxon>Chaetomiaceae</taxon>
        <taxon>Thermothielavioides</taxon>
    </lineage>
</organism>
<feature type="region of interest" description="Disordered" evidence="1">
    <location>
        <begin position="1"/>
        <end position="94"/>
    </location>
</feature>
<feature type="transmembrane region" description="Helical" evidence="2">
    <location>
        <begin position="607"/>
        <end position="627"/>
    </location>
</feature>
<feature type="transmembrane region" description="Helical" evidence="2">
    <location>
        <begin position="723"/>
        <end position="747"/>
    </location>
</feature>
<dbReference type="PANTHER" id="PTHR37544">
    <property type="entry name" value="SPRAY-RELATED"/>
    <property type="match status" value="1"/>
</dbReference>
<reference evidence="3 4" key="1">
    <citation type="submission" date="2018-04" db="EMBL/GenBank/DDBJ databases">
        <authorList>
            <person name="Huttner S."/>
            <person name="Dainat J."/>
        </authorList>
    </citation>
    <scope>NUCLEOTIDE SEQUENCE [LARGE SCALE GENOMIC DNA]</scope>
</reference>
<evidence type="ECO:0000313" key="3">
    <source>
        <dbReference type="EMBL" id="SPQ19479.1"/>
    </source>
</evidence>
<sequence>MNAPDARSFNDEHVEQARPLLQHPAELRLGLPALSSEQELDSTAHPPPPTAPHYRYTPGFPPAAPDPVSPATTPTLSEPDLGGPGGVFGPPAVAPSYGPPVIVEGPYRRVPDFPPPVDSYQQPAWEASLNAAMLTDFRDELARLDGVITPGVDNTPFIHYAVEALTRDRDTGYSTAAPSGTSSLGPVFGSGQQQQPQQYQQHPPRSYQSEPAQQRPPVAVPAPAHPPAAHPPAETALPDPPLQQPLRPFIPGPRESAQSLADTLLKKGSRPPQPHEWRPVETDELLARAPELPPLSFRPWPLRPPALFGFMALCVLLIAALILSAVYSQLHHGLLAWATLYGGRYFLFRIFPSLIGAVVLLYAQYIAKTMFRILPFVRLASSVPEEREGALFQELYPSFLWPHLVGPWNVWVPTLVTWLMNFTIPLQSSVFTVILVDQTWTWATVQGVAWTLVALYLALLVSTVIVWRYWATLESTGLIWDPRSLADIAALVSETNTAGDYRMTQLARTRDGIRFALRRRVGDRLCYWTWKDGRHGFWHTLGSPMDEANLIPIPDLASGQPMQRHDEKQTGGLFGTDPDENHDIEASRTSTPARHRYLPWCLRSSQLLWFTVTAFILLLAIFIVSFLPSTRIAKGFPPDLKADPQPGAFSSADFLYSFLPSLLGTLVFLAFQPLDTHLRVLQPWAALSQPRGAPAHRSILADYAACAPIQCTLHALRNRHWRVAVLSLLSTLFVLIPVLAGGAFMALTNTSSSSESTQSYGEVLIYPNTPAYAILLALLLLYLGALASLLPARANLRMPHAVTCLAEIVGYLVAADLRDEPAFKRCVSRDEMVGKMGLAGAGGGRAQGESWWVFSGGSGPGNVGGEAAATGGAGEELAVRRVKRFTEKRRVRKSQIRRVALL</sequence>
<feature type="region of interest" description="Disordered" evidence="1">
    <location>
        <begin position="171"/>
        <end position="253"/>
    </location>
</feature>
<feature type="compositionally biased region" description="Pro residues" evidence="1">
    <location>
        <begin position="238"/>
        <end position="251"/>
    </location>
</feature>
<evidence type="ECO:0000313" key="4">
    <source>
        <dbReference type="Proteomes" id="UP000289323"/>
    </source>
</evidence>
<dbReference type="PANTHER" id="PTHR37544:SF1">
    <property type="entry name" value="PHOSPHORIBOSYLAMINOIMIDAZOLE-SUCCINOCARBOXAMIDE SYNTHASE"/>
    <property type="match status" value="1"/>
</dbReference>
<feature type="transmembrane region" description="Helical" evidence="2">
    <location>
        <begin position="771"/>
        <end position="790"/>
    </location>
</feature>
<keyword evidence="2" id="KW-0812">Transmembrane</keyword>
<keyword evidence="2" id="KW-0472">Membrane</keyword>
<feature type="compositionally biased region" description="Low complexity" evidence="1">
    <location>
        <begin position="192"/>
        <end position="204"/>
    </location>
</feature>
<feature type="transmembrane region" description="Helical" evidence="2">
    <location>
        <begin position="306"/>
        <end position="326"/>
    </location>
</feature>
<dbReference type="InterPro" id="IPR021840">
    <property type="entry name" value="DUF3433"/>
</dbReference>
<evidence type="ECO:0000256" key="1">
    <source>
        <dbReference type="SAM" id="MobiDB-lite"/>
    </source>
</evidence>
<accession>A0A446BAC9</accession>
<proteinExistence type="predicted"/>
<dbReference type="EMBL" id="OUUZ01000001">
    <property type="protein sequence ID" value="SPQ19479.1"/>
    <property type="molecule type" value="Genomic_DNA"/>
</dbReference>
<feature type="compositionally biased region" description="Pro residues" evidence="1">
    <location>
        <begin position="218"/>
        <end position="230"/>
    </location>
</feature>
<dbReference type="AlphaFoldDB" id="A0A446BAC9"/>
<feature type="transmembrane region" description="Helical" evidence="2">
    <location>
        <begin position="346"/>
        <end position="363"/>
    </location>
</feature>
<protein>
    <submittedName>
        <fullName evidence="3">Faf0e8c0-7990-44c0-bda0-f5961e5a6597</fullName>
    </submittedName>
</protein>